<reference evidence="2" key="1">
    <citation type="submission" date="2022-05" db="EMBL/GenBank/DDBJ databases">
        <title>The Musa troglodytarum L. genome provides insights into the mechanism of non-climacteric behaviour and enrichment of carotenoids.</title>
        <authorList>
            <person name="Wang J."/>
        </authorList>
    </citation>
    <scope>NUCLEOTIDE SEQUENCE</scope>
    <source>
        <tissue evidence="2">Leaf</tissue>
    </source>
</reference>
<dbReference type="AlphaFoldDB" id="A0A9E7FBL1"/>
<organism evidence="2 3">
    <name type="scientific">Musa troglodytarum</name>
    <name type="common">fe'i banana</name>
    <dbReference type="NCBI Taxonomy" id="320322"/>
    <lineage>
        <taxon>Eukaryota</taxon>
        <taxon>Viridiplantae</taxon>
        <taxon>Streptophyta</taxon>
        <taxon>Embryophyta</taxon>
        <taxon>Tracheophyta</taxon>
        <taxon>Spermatophyta</taxon>
        <taxon>Magnoliopsida</taxon>
        <taxon>Liliopsida</taxon>
        <taxon>Zingiberales</taxon>
        <taxon>Musaceae</taxon>
        <taxon>Musa</taxon>
    </lineage>
</organism>
<keyword evidence="3" id="KW-1185">Reference proteome</keyword>
<feature type="region of interest" description="Disordered" evidence="1">
    <location>
        <begin position="1"/>
        <end position="70"/>
    </location>
</feature>
<evidence type="ECO:0000256" key="1">
    <source>
        <dbReference type="SAM" id="MobiDB-lite"/>
    </source>
</evidence>
<gene>
    <name evidence="2" type="ORF">MUK42_01183</name>
</gene>
<feature type="compositionally biased region" description="Basic residues" evidence="1">
    <location>
        <begin position="1"/>
        <end position="10"/>
    </location>
</feature>
<dbReference type="Proteomes" id="UP001055439">
    <property type="component" value="Chromosome 3"/>
</dbReference>
<feature type="compositionally biased region" description="Low complexity" evidence="1">
    <location>
        <begin position="46"/>
        <end position="58"/>
    </location>
</feature>
<protein>
    <submittedName>
        <fullName evidence="2">Uncharacterized protein</fullName>
    </submittedName>
</protein>
<accession>A0A9E7FBL1</accession>
<evidence type="ECO:0000313" key="3">
    <source>
        <dbReference type="Proteomes" id="UP001055439"/>
    </source>
</evidence>
<name>A0A9E7FBL1_9LILI</name>
<evidence type="ECO:0000313" key="2">
    <source>
        <dbReference type="EMBL" id="URD93610.1"/>
    </source>
</evidence>
<dbReference type="EMBL" id="CP097505">
    <property type="protein sequence ID" value="URD93610.1"/>
    <property type="molecule type" value="Genomic_DNA"/>
</dbReference>
<sequence>MRRQRSHGSGRRAMNPIGVGRGSPKQACSRRKRNRGSERFDAPTKTTGVGLLGSTSTGRPKRSSTESTGG</sequence>
<proteinExistence type="predicted"/>